<sequence length="293" mass="33493">MNSSPSSYSIPIGFLARQQRVADRDVRFYCDDINLESSVFIVKSYNWISFIHTDLYSSSFSFQDFEAELKYHQDNNNSNNNNINVWRCHVIAQKQPNSKPLELNEMEEMWRDIQSNKCATFEELNVHETTSIAHSDASPKLSKLKATDLAPSPISDKLLQSIKLVNELVNAQQEGQQQVEQQQQDNNNNSNGLLIFNNGWVQEKVEQLCKINDKAIVFIEKDPNASHPFIKALEKQMSNGEYTVFKSKCYDAINNIRLSQGKGAIKQIKVSPNETCPCKQQGKKFKKCCESQL</sequence>
<dbReference type="OMA" id="YSIPIGF"/>
<evidence type="ECO:0000313" key="2">
    <source>
        <dbReference type="Proteomes" id="UP000007797"/>
    </source>
</evidence>
<dbReference type="Proteomes" id="UP000007797">
    <property type="component" value="Unassembled WGS sequence"/>
</dbReference>
<dbReference type="AlphaFoldDB" id="F4PY95"/>
<name>F4PY95_CACFS</name>
<accession>F4PY95</accession>
<keyword evidence="2" id="KW-1185">Reference proteome</keyword>
<dbReference type="KEGG" id="dfa:DFA_02149"/>
<protein>
    <submittedName>
        <fullName evidence="1">Uncharacterized protein</fullName>
    </submittedName>
</protein>
<dbReference type="RefSeq" id="XP_004357633.1">
    <property type="nucleotide sequence ID" value="XM_004357576.1"/>
</dbReference>
<evidence type="ECO:0000313" key="1">
    <source>
        <dbReference type="EMBL" id="EGG19362.1"/>
    </source>
</evidence>
<dbReference type="GeneID" id="14871432"/>
<proteinExistence type="predicted"/>
<dbReference type="OrthoDB" id="16575at2759"/>
<dbReference type="EMBL" id="GL883015">
    <property type="protein sequence ID" value="EGG19362.1"/>
    <property type="molecule type" value="Genomic_DNA"/>
</dbReference>
<reference evidence="2" key="1">
    <citation type="journal article" date="2011" name="Genome Res.">
        <title>Phylogeny-wide analysis of social amoeba genomes highlights ancient origins for complex intercellular communication.</title>
        <authorList>
            <person name="Heidel A.J."/>
            <person name="Lawal H.M."/>
            <person name="Felder M."/>
            <person name="Schilde C."/>
            <person name="Helps N.R."/>
            <person name="Tunggal B."/>
            <person name="Rivero F."/>
            <person name="John U."/>
            <person name="Schleicher M."/>
            <person name="Eichinger L."/>
            <person name="Platzer M."/>
            <person name="Noegel A.A."/>
            <person name="Schaap P."/>
            <person name="Gloeckner G."/>
        </authorList>
    </citation>
    <scope>NUCLEOTIDE SEQUENCE [LARGE SCALE GENOMIC DNA]</scope>
    <source>
        <strain evidence="2">SH3</strain>
    </source>
</reference>
<organism evidence="1 2">
    <name type="scientific">Cavenderia fasciculata</name>
    <name type="common">Slime mold</name>
    <name type="synonym">Dictyostelium fasciculatum</name>
    <dbReference type="NCBI Taxonomy" id="261658"/>
    <lineage>
        <taxon>Eukaryota</taxon>
        <taxon>Amoebozoa</taxon>
        <taxon>Evosea</taxon>
        <taxon>Eumycetozoa</taxon>
        <taxon>Dictyostelia</taxon>
        <taxon>Acytosteliales</taxon>
        <taxon>Cavenderiaceae</taxon>
        <taxon>Cavenderia</taxon>
    </lineage>
</organism>
<gene>
    <name evidence="1" type="ORF">DFA_02149</name>
</gene>